<keyword evidence="1 3" id="KW-0560">Oxidoreductase</keyword>
<dbReference type="PANTHER" id="PTHR10996">
    <property type="entry name" value="2-HYDROXYACID DEHYDROGENASE-RELATED"/>
    <property type="match status" value="1"/>
</dbReference>
<comment type="caution">
    <text evidence="6">The sequence shown here is derived from an EMBL/GenBank/DDBJ whole genome shotgun (WGS) entry which is preliminary data.</text>
</comment>
<accession>A0ABV7GQB9</accession>
<dbReference type="PROSITE" id="PS00065">
    <property type="entry name" value="D_2_HYDROXYACID_DH_1"/>
    <property type="match status" value="1"/>
</dbReference>
<dbReference type="Gene3D" id="3.40.50.720">
    <property type="entry name" value="NAD(P)-binding Rossmann-like Domain"/>
    <property type="match status" value="2"/>
</dbReference>
<protein>
    <submittedName>
        <fullName evidence="6">2-hydroxyacid dehydrogenase</fullName>
    </submittedName>
</protein>
<comment type="similarity">
    <text evidence="3">Belongs to the D-isomer specific 2-hydroxyacid dehydrogenase family.</text>
</comment>
<dbReference type="PANTHER" id="PTHR10996:SF178">
    <property type="entry name" value="2-HYDROXYACID DEHYDROGENASE YGL185C-RELATED"/>
    <property type="match status" value="1"/>
</dbReference>
<evidence type="ECO:0000259" key="4">
    <source>
        <dbReference type="Pfam" id="PF00389"/>
    </source>
</evidence>
<dbReference type="InterPro" id="IPR006139">
    <property type="entry name" value="D-isomer_2_OHA_DH_cat_dom"/>
</dbReference>
<dbReference type="RefSeq" id="WP_275632841.1">
    <property type="nucleotide sequence ID" value="NZ_JARGYD010000004.1"/>
</dbReference>
<sequence length="315" mass="32866">MSGGPDAIVLGTVTDRMRARLDEKFTVHAVGTDSVPEALLGASYICCGQGGASVRADLIDAMPELKIISNFGVGYDNVDAAHAASKGVVVSHTPDVLNDEVANTAILLMLASARNFRHDEDWARSGTWEKQGAAPLSRSVKGATVGILGLGRIGEALAEKLGVFGVTVVYHNRSEKPVPYTYYGDLVEMARDADILISVAPGGASTHHIVNAEVLKALGPDGLLVNVGRGSVVDETALVAALSSGTLGAAALDVFEHEPKIPDALKTMDNVVLLPHVGSATVETRAAMGDLVVDNLIAMLETGKARTPVPECRDI</sequence>
<evidence type="ECO:0000256" key="1">
    <source>
        <dbReference type="ARBA" id="ARBA00023002"/>
    </source>
</evidence>
<dbReference type="Pfam" id="PF02826">
    <property type="entry name" value="2-Hacid_dh_C"/>
    <property type="match status" value="1"/>
</dbReference>
<dbReference type="SUPFAM" id="SSF51735">
    <property type="entry name" value="NAD(P)-binding Rossmann-fold domains"/>
    <property type="match status" value="1"/>
</dbReference>
<dbReference type="InterPro" id="IPR036291">
    <property type="entry name" value="NAD(P)-bd_dom_sf"/>
</dbReference>
<evidence type="ECO:0000313" key="7">
    <source>
        <dbReference type="Proteomes" id="UP001595632"/>
    </source>
</evidence>
<reference evidence="7" key="1">
    <citation type="journal article" date="2019" name="Int. J. Syst. Evol. Microbiol.">
        <title>The Global Catalogue of Microorganisms (GCM) 10K type strain sequencing project: providing services to taxonomists for standard genome sequencing and annotation.</title>
        <authorList>
            <consortium name="The Broad Institute Genomics Platform"/>
            <consortium name="The Broad Institute Genome Sequencing Center for Infectious Disease"/>
            <person name="Wu L."/>
            <person name="Ma J."/>
        </authorList>
    </citation>
    <scope>NUCLEOTIDE SEQUENCE [LARGE SCALE GENOMIC DNA]</scope>
    <source>
        <strain evidence="7">KCTC 52366</strain>
    </source>
</reference>
<proteinExistence type="inferred from homology"/>
<dbReference type="InterPro" id="IPR006140">
    <property type="entry name" value="D-isomer_DH_NAD-bd"/>
</dbReference>
<organism evidence="6 7">
    <name type="scientific">Psychromarinibacter halotolerans</name>
    <dbReference type="NCBI Taxonomy" id="1775175"/>
    <lineage>
        <taxon>Bacteria</taxon>
        <taxon>Pseudomonadati</taxon>
        <taxon>Pseudomonadota</taxon>
        <taxon>Alphaproteobacteria</taxon>
        <taxon>Rhodobacterales</taxon>
        <taxon>Paracoccaceae</taxon>
        <taxon>Psychromarinibacter</taxon>
    </lineage>
</organism>
<keyword evidence="2" id="KW-0520">NAD</keyword>
<keyword evidence="7" id="KW-1185">Reference proteome</keyword>
<dbReference type="Proteomes" id="UP001595632">
    <property type="component" value="Unassembled WGS sequence"/>
</dbReference>
<dbReference type="Pfam" id="PF00389">
    <property type="entry name" value="2-Hacid_dh"/>
    <property type="match status" value="1"/>
</dbReference>
<evidence type="ECO:0000256" key="3">
    <source>
        <dbReference type="RuleBase" id="RU003719"/>
    </source>
</evidence>
<evidence type="ECO:0000259" key="5">
    <source>
        <dbReference type="Pfam" id="PF02826"/>
    </source>
</evidence>
<feature type="domain" description="D-isomer specific 2-hydroxyacid dehydrogenase NAD-binding" evidence="5">
    <location>
        <begin position="107"/>
        <end position="278"/>
    </location>
</feature>
<dbReference type="InterPro" id="IPR029752">
    <property type="entry name" value="D-isomer_DH_CS1"/>
</dbReference>
<dbReference type="CDD" id="cd12156">
    <property type="entry name" value="HPPR"/>
    <property type="match status" value="1"/>
</dbReference>
<dbReference type="InterPro" id="IPR050223">
    <property type="entry name" value="D-isomer_2-hydroxyacid_DH"/>
</dbReference>
<dbReference type="SUPFAM" id="SSF52283">
    <property type="entry name" value="Formate/glycerate dehydrogenase catalytic domain-like"/>
    <property type="match status" value="1"/>
</dbReference>
<dbReference type="EMBL" id="JBHRTB010000010">
    <property type="protein sequence ID" value="MFC3142858.1"/>
    <property type="molecule type" value="Genomic_DNA"/>
</dbReference>
<name>A0ABV7GQB9_9RHOB</name>
<gene>
    <name evidence="6" type="ORF">ACFOGP_09070</name>
</gene>
<evidence type="ECO:0000313" key="6">
    <source>
        <dbReference type="EMBL" id="MFC3142858.1"/>
    </source>
</evidence>
<feature type="domain" description="D-isomer specific 2-hydroxyacid dehydrogenase catalytic" evidence="4">
    <location>
        <begin position="16"/>
        <end position="309"/>
    </location>
</feature>
<evidence type="ECO:0000256" key="2">
    <source>
        <dbReference type="ARBA" id="ARBA00023027"/>
    </source>
</evidence>